<organism evidence="1">
    <name type="scientific">Puccinia triticina (isolate 1-1 / race 1 (BBBD))</name>
    <name type="common">Brown leaf rust fungus</name>
    <dbReference type="NCBI Taxonomy" id="630390"/>
    <lineage>
        <taxon>Eukaryota</taxon>
        <taxon>Fungi</taxon>
        <taxon>Dikarya</taxon>
        <taxon>Basidiomycota</taxon>
        <taxon>Pucciniomycotina</taxon>
        <taxon>Pucciniomycetes</taxon>
        <taxon>Pucciniales</taxon>
        <taxon>Pucciniaceae</taxon>
        <taxon>Puccinia</taxon>
    </lineage>
</organism>
<dbReference type="AlphaFoldDB" id="A0A180GB96"/>
<keyword evidence="3" id="KW-1185">Reference proteome</keyword>
<protein>
    <submittedName>
        <fullName evidence="1 2">Uncharacterized protein</fullName>
    </submittedName>
</protein>
<reference evidence="1" key="2">
    <citation type="submission" date="2016-05" db="EMBL/GenBank/DDBJ databases">
        <title>Comparative analysis highlights variable genome content of wheat rusts and divergence of the mating loci.</title>
        <authorList>
            <person name="Cuomo C.A."/>
            <person name="Bakkeren G."/>
            <person name="Szabo L."/>
            <person name="Khalil H."/>
            <person name="Joly D."/>
            <person name="Goldberg J."/>
            <person name="Young S."/>
            <person name="Zeng Q."/>
            <person name="Fellers J."/>
        </authorList>
    </citation>
    <scope>NUCLEOTIDE SEQUENCE [LARGE SCALE GENOMIC DNA]</scope>
    <source>
        <strain evidence="1">1-1 BBBD Race 1</strain>
    </source>
</reference>
<dbReference type="EMBL" id="ADAS02000114">
    <property type="protein sequence ID" value="OAV89930.1"/>
    <property type="molecule type" value="Genomic_DNA"/>
</dbReference>
<accession>A0A180GB96</accession>
<gene>
    <name evidence="1" type="ORF">PTTG_11822</name>
</gene>
<dbReference type="VEuPathDB" id="FungiDB:PTTG_11822"/>
<dbReference type="PANTHER" id="PTHR33069">
    <property type="entry name" value="CHROMOSOME 7, WHOLE GENOME SHOTGUN SEQUENCE-RELATED"/>
    <property type="match status" value="1"/>
</dbReference>
<name>A0A180GB96_PUCT1</name>
<dbReference type="EnsemblFungi" id="PTTG_11822-t43_1">
    <property type="protein sequence ID" value="PTTG_11822-t43_1-p1"/>
    <property type="gene ID" value="PTTG_11822"/>
</dbReference>
<dbReference type="Proteomes" id="UP000005240">
    <property type="component" value="Unassembled WGS sequence"/>
</dbReference>
<sequence length="409" mass="47203">MSNRNRRLVDMPDDGTGETQALDHHQANLVIRGFKRLYVHKFERANRVPMKIKTDISIDYLRSKRDIHTRLHSIILPQLDQEFQAISQVLYNLDEFRKEPGSKLQLILDMQPEISRTLDQLVCAIDELIPGNTPAPSQTNDQHFQEFKGYRMYRLDEAIRQRLRLDVLKYFNYSKHIIQELVLPARGYPYSIYDISADLNRSIDQAITWLKGSELQIISHLWEEGLIDGSRRFAPFDEYFSLFHPPQESNLLSPTPEITISKLATPLGKSMIPILKLTKLFFDKLASKGMKDEQAPLFTEMSSDQLNFLHDSAEDVGEFVSNLMDILGDADMDSPDDISSRLVDEIEKLSKLFQAYVPLAAFYLTPLFPDIDGVSSQTYFRSWFTTWNTLFFTATHNAIQAAHAFEEEN</sequence>
<evidence type="ECO:0000313" key="3">
    <source>
        <dbReference type="Proteomes" id="UP000005240"/>
    </source>
</evidence>
<evidence type="ECO:0000313" key="1">
    <source>
        <dbReference type="EMBL" id="OAV89930.1"/>
    </source>
</evidence>
<proteinExistence type="predicted"/>
<reference evidence="1" key="1">
    <citation type="submission" date="2009-11" db="EMBL/GenBank/DDBJ databases">
        <authorList>
            <consortium name="The Broad Institute Genome Sequencing Platform"/>
            <person name="Ward D."/>
            <person name="Feldgarden M."/>
            <person name="Earl A."/>
            <person name="Young S.K."/>
            <person name="Zeng Q."/>
            <person name="Koehrsen M."/>
            <person name="Alvarado L."/>
            <person name="Berlin A."/>
            <person name="Bochicchio J."/>
            <person name="Borenstein D."/>
            <person name="Chapman S.B."/>
            <person name="Chen Z."/>
            <person name="Engels R."/>
            <person name="Freedman E."/>
            <person name="Gellesch M."/>
            <person name="Goldberg J."/>
            <person name="Griggs A."/>
            <person name="Gujja S."/>
            <person name="Heilman E."/>
            <person name="Heiman D."/>
            <person name="Hepburn T."/>
            <person name="Howarth C."/>
            <person name="Jen D."/>
            <person name="Larson L."/>
            <person name="Lewis B."/>
            <person name="Mehta T."/>
            <person name="Park D."/>
            <person name="Pearson M."/>
            <person name="Roberts A."/>
            <person name="Saif S."/>
            <person name="Shea T."/>
            <person name="Shenoy N."/>
            <person name="Sisk P."/>
            <person name="Stolte C."/>
            <person name="Sykes S."/>
            <person name="Thomson T."/>
            <person name="Walk T."/>
            <person name="White J."/>
            <person name="Yandava C."/>
            <person name="Izard J."/>
            <person name="Baranova O.V."/>
            <person name="Blanton J.M."/>
            <person name="Tanner A.C."/>
            <person name="Dewhirst F.E."/>
            <person name="Haas B."/>
            <person name="Nusbaum C."/>
            <person name="Birren B."/>
        </authorList>
    </citation>
    <scope>NUCLEOTIDE SEQUENCE [LARGE SCALE GENOMIC DNA]</scope>
    <source>
        <strain evidence="1">1-1 BBBD Race 1</strain>
    </source>
</reference>
<dbReference type="OrthoDB" id="10518292at2759"/>
<reference evidence="2" key="4">
    <citation type="submission" date="2025-05" db="UniProtKB">
        <authorList>
            <consortium name="EnsemblFungi"/>
        </authorList>
    </citation>
    <scope>IDENTIFICATION</scope>
    <source>
        <strain evidence="2">isolate 1-1 / race 1 (BBBD)</strain>
    </source>
</reference>
<evidence type="ECO:0000313" key="2">
    <source>
        <dbReference type="EnsemblFungi" id="PTTG_11822-t43_1-p1"/>
    </source>
</evidence>
<dbReference type="PANTHER" id="PTHR33069:SF3">
    <property type="entry name" value="DYNEIN HEAVY CHAIN TAIL DOMAIN-CONTAINING PROTEIN"/>
    <property type="match status" value="1"/>
</dbReference>
<reference evidence="2 3" key="3">
    <citation type="journal article" date="2017" name="G3 (Bethesda)">
        <title>Comparative analysis highlights variable genome content of wheat rusts and divergence of the mating loci.</title>
        <authorList>
            <person name="Cuomo C.A."/>
            <person name="Bakkeren G."/>
            <person name="Khalil H.B."/>
            <person name="Panwar V."/>
            <person name="Joly D."/>
            <person name="Linning R."/>
            <person name="Sakthikumar S."/>
            <person name="Song X."/>
            <person name="Adiconis X."/>
            <person name="Fan L."/>
            <person name="Goldberg J.M."/>
            <person name="Levin J.Z."/>
            <person name="Young S."/>
            <person name="Zeng Q."/>
            <person name="Anikster Y."/>
            <person name="Bruce M."/>
            <person name="Wang M."/>
            <person name="Yin C."/>
            <person name="McCallum B."/>
            <person name="Szabo L.J."/>
            <person name="Hulbert S."/>
            <person name="Chen X."/>
            <person name="Fellers J.P."/>
        </authorList>
    </citation>
    <scope>NUCLEOTIDE SEQUENCE</scope>
    <source>
        <strain evidence="3">Isolate 1-1 / race 1 (BBBD)</strain>
        <strain evidence="2">isolate 1-1 / race 1 (BBBD)</strain>
    </source>
</reference>